<feature type="domain" description="tRNA-guanine(15) transglycosylase-like" evidence="1">
    <location>
        <begin position="14"/>
        <end position="385"/>
    </location>
</feature>
<dbReference type="Proteomes" id="UP001300502">
    <property type="component" value="Unassembled WGS sequence"/>
</dbReference>
<dbReference type="EMBL" id="JANCYU010000011">
    <property type="protein sequence ID" value="KAK4523093.1"/>
    <property type="molecule type" value="Genomic_DNA"/>
</dbReference>
<keyword evidence="3" id="KW-1185">Reference proteome</keyword>
<reference evidence="2 3" key="1">
    <citation type="submission" date="2022-07" db="EMBL/GenBank/DDBJ databases">
        <title>Genome-wide signatures of adaptation to extreme environments.</title>
        <authorList>
            <person name="Cho C.H."/>
            <person name="Yoon H.S."/>
        </authorList>
    </citation>
    <scope>NUCLEOTIDE SEQUENCE [LARGE SCALE GENOMIC DNA]</scope>
    <source>
        <strain evidence="2 3">108.79 E11</strain>
    </source>
</reference>
<dbReference type="InterPro" id="IPR036511">
    <property type="entry name" value="TGT-like_sf"/>
</dbReference>
<dbReference type="NCBIfam" id="TIGR00449">
    <property type="entry name" value="tgt_general"/>
    <property type="match status" value="1"/>
</dbReference>
<evidence type="ECO:0000313" key="3">
    <source>
        <dbReference type="Proteomes" id="UP001300502"/>
    </source>
</evidence>
<dbReference type="Gene3D" id="3.20.20.105">
    <property type="entry name" value="Queuine tRNA-ribosyltransferase-like"/>
    <property type="match status" value="1"/>
</dbReference>
<evidence type="ECO:0000313" key="2">
    <source>
        <dbReference type="EMBL" id="KAK4523093.1"/>
    </source>
</evidence>
<dbReference type="InterPro" id="IPR002616">
    <property type="entry name" value="tRNA_ribo_trans-like"/>
</dbReference>
<dbReference type="PANTHER" id="PTHR46064:SF1">
    <property type="entry name" value="QUEUINE TRNA-RIBOSYLTRANSFERASE ACCESSORY SUBUNIT 2"/>
    <property type="match status" value="1"/>
</dbReference>
<name>A0AAV9I657_9RHOD</name>
<protein>
    <recommendedName>
        <fullName evidence="1">tRNA-guanine(15) transglycosylase-like domain-containing protein</fullName>
    </recommendedName>
</protein>
<accession>A0AAV9I657</accession>
<organism evidence="2 3">
    <name type="scientific">Galdieria yellowstonensis</name>
    <dbReference type="NCBI Taxonomy" id="3028027"/>
    <lineage>
        <taxon>Eukaryota</taxon>
        <taxon>Rhodophyta</taxon>
        <taxon>Bangiophyceae</taxon>
        <taxon>Galdieriales</taxon>
        <taxon>Galdieriaceae</taxon>
        <taxon>Galdieria</taxon>
    </lineage>
</organism>
<dbReference type="InterPro" id="IPR050852">
    <property type="entry name" value="Queuine_tRNA-ribosyltrfase"/>
</dbReference>
<sequence>MKWNVFSEQDKETNARTGFFSNNAADKVICKTPHCILVTSRGSLPHVTNDVLSEFPCLGLQLETFDFLWLNSNSKLKGSDILREFGAGMHEYCQLQPHPLYLSFVSQQQVDKITFSAKRQQFHAYQRGNTITFSWSDYLELVQTSYCDMVECPSVVTKDDSKNGGVWDSNRLQRDCEQSTQLQYEFIQQWSQQHGPSFEQSMCIGVVQGGMKEEQRRRHAQSISQLNGIGGFYIDVLPAKLTEQQKLASISISNLPPWLPRGMEASGSLEQVLALVGCGVDYFISSYPYILSTHGYALDLPHKNNLWNIQYRNNTDPLSLHCSCPVCRRYTRAYLNHLLNTHEMLAMTLLMIHNSAQYIQFFHQIQQAIETKTFGAFQKQFLASRRVDDS</sequence>
<dbReference type="GO" id="GO:0006400">
    <property type="term" value="P:tRNA modification"/>
    <property type="evidence" value="ECO:0007669"/>
    <property type="project" value="InterPro"/>
</dbReference>
<dbReference type="Pfam" id="PF01702">
    <property type="entry name" value="TGT"/>
    <property type="match status" value="1"/>
</dbReference>
<dbReference type="PANTHER" id="PTHR46064">
    <property type="entry name" value="QUEUINE TRNA-RIBOSYLTRANSFERASE ACCESSORY SUBUNIT 2"/>
    <property type="match status" value="1"/>
</dbReference>
<comment type="caution">
    <text evidence="2">The sequence shown here is derived from an EMBL/GenBank/DDBJ whole genome shotgun (WGS) entry which is preliminary data.</text>
</comment>
<dbReference type="SUPFAM" id="SSF51713">
    <property type="entry name" value="tRNA-guanine transglycosylase"/>
    <property type="match status" value="1"/>
</dbReference>
<evidence type="ECO:0000259" key="1">
    <source>
        <dbReference type="Pfam" id="PF01702"/>
    </source>
</evidence>
<proteinExistence type="predicted"/>
<gene>
    <name evidence="2" type="ORF">GAYE_PCTG36G0984</name>
</gene>
<dbReference type="AlphaFoldDB" id="A0AAV9I657"/>